<dbReference type="InterPro" id="IPR011125">
    <property type="entry name" value="Znf_HypF"/>
</dbReference>
<evidence type="ECO:0000259" key="13">
    <source>
        <dbReference type="PROSITE" id="PS51163"/>
    </source>
</evidence>
<dbReference type="Pfam" id="PF17788">
    <property type="entry name" value="HypF_C"/>
    <property type="match status" value="1"/>
</dbReference>
<evidence type="ECO:0000256" key="11">
    <source>
        <dbReference type="PROSITE-ProRule" id="PRU00520"/>
    </source>
</evidence>
<sequence length="779" mass="87203">MDQRGLSKTYKAVKIKVGGRVQGVGFRPYVFSLAKRWQLNGTIQNNSDKVIIHVEGEEYSIEHFLHHLKESPPLLAKITNLEHQPTVYKSYQQFSILESDLTGSPLPAISADSAVCQDCLNELNDPSNRRYHYPFINCTQCGPRYTILEKLPYDRKHTTMHSFMMCEDCLEEYGDPMNRRHHAQPTCCAKCGPSLSLVNQKREVIAEGESAIRGTIDALTEGRIISIKGLGGYHLACDMKQPYAITHLREIKSRPTRPLAVMMRSLEIVKQYCHVSLKEEELLTSPIMPIVVLKQKINRSLPNELAPGLTTLGVMLPYTPLHYLLFKLGGLEGIVLTSANSSGLPIKYHDKDLFEKGGLSEFSLTHNRVIKNPLDDSVVEVNGLDETYLRKARGFVPEPIKTTIDTSGIVALGGQQKNTFSIGIGEHILMSPHIGEVDNEEMLDHFIQQIGVYKRIVNIDMDHVAIDKHLGYSVNKLAKDLSPNVVTVGHHHAHHVACMEDNGVVDPCVGIILDGTGYGEDGHIWGFEFLYGDAAAYKRLAHMCYCPLPGGEMAVKEPWRTASGMILHHWPKEGQEMAERLFPDKKAEISILKKMVKLKINSPMAGTCGRLFDTVSAILGVCLKSSYEGEAAIKLAGYMNENYLNARSIEKVAQSYPFKIIQSAKGPFQLDFSPMISQIIQEKEQLQLEEIIYKFHQTVVLSCVEMILALYKEKAWLPKRIVLSGGSFQNGYLSRELSNSLKQKGFKVYAHQQIPCHDGGLSFGQLIIAAHKVKNEKLK</sequence>
<reference evidence="14 15" key="1">
    <citation type="journal article" date="2011" name="Environ. Microbiol.">
        <title>Genome of alkaliphilic Bacillus pseudofirmus OF4 reveals adaptations that support the ability to grow in an external pH range from 7.5 to 11.4.</title>
        <authorList>
            <person name="Janto B."/>
            <person name="Ahmed A."/>
            <person name="Ito M."/>
            <person name="Liu J."/>
            <person name="Hicks D.B."/>
            <person name="Pagni S."/>
            <person name="Fackelmayer O.J."/>
            <person name="Smith T.A."/>
            <person name="Earl J."/>
            <person name="Elbourne L.D."/>
            <person name="Hassan K."/>
            <person name="Paulsen I.T."/>
            <person name="Kolsto A.B."/>
            <person name="Tourasse N.J."/>
            <person name="Ehrlich G.D."/>
            <person name="Boissy R."/>
            <person name="Ivey D.M."/>
            <person name="Li G."/>
            <person name="Xue Y."/>
            <person name="Ma Y."/>
            <person name="Hu F.Z."/>
            <person name="Krulwich T.A."/>
        </authorList>
    </citation>
    <scope>NUCLEOTIDE SEQUENCE [LARGE SCALE GENOMIC DNA]</scope>
    <source>
        <strain evidence="15">ATCC BAA-2126 / JCM 17055 / OF4</strain>
    </source>
</reference>
<accession>D3FUD1</accession>
<dbReference type="Gene3D" id="3.90.870.50">
    <property type="match status" value="1"/>
</dbReference>
<evidence type="ECO:0000256" key="10">
    <source>
        <dbReference type="PIRNR" id="PIRNR006256"/>
    </source>
</evidence>
<organism evidence="14 15">
    <name type="scientific">Alkalihalophilus pseudofirmus (strain ATCC BAA-2126 / JCM 17055 / OF4)</name>
    <name type="common">Bacillus pseudofirmus</name>
    <dbReference type="NCBI Taxonomy" id="398511"/>
    <lineage>
        <taxon>Bacteria</taxon>
        <taxon>Bacillati</taxon>
        <taxon>Bacillota</taxon>
        <taxon>Bacilli</taxon>
        <taxon>Bacillales</taxon>
        <taxon>Bacillaceae</taxon>
        <taxon>Alkalihalophilus</taxon>
    </lineage>
</organism>
<dbReference type="PROSITE" id="PS00150">
    <property type="entry name" value="ACYLPHOSPHATASE_1"/>
    <property type="match status" value="1"/>
</dbReference>
<evidence type="ECO:0000256" key="8">
    <source>
        <dbReference type="ARBA" id="ARBA00047645"/>
    </source>
</evidence>
<dbReference type="HOGENOM" id="CLU_009164_0_0_9"/>
<dbReference type="InterPro" id="IPR006070">
    <property type="entry name" value="Sua5-like_dom"/>
</dbReference>
<feature type="active site" evidence="11">
    <location>
        <position position="45"/>
    </location>
</feature>
<dbReference type="InterPro" id="IPR043129">
    <property type="entry name" value="ATPase_NBD"/>
</dbReference>
<feature type="domain" description="YrdC-like" evidence="13">
    <location>
        <begin position="209"/>
        <end position="394"/>
    </location>
</feature>
<dbReference type="SUPFAM" id="SSF55821">
    <property type="entry name" value="YrdC/RibB"/>
    <property type="match status" value="1"/>
</dbReference>
<dbReference type="GO" id="GO:0051604">
    <property type="term" value="P:protein maturation"/>
    <property type="evidence" value="ECO:0007669"/>
    <property type="project" value="TreeGrafter"/>
</dbReference>
<evidence type="ECO:0000256" key="4">
    <source>
        <dbReference type="ARBA" id="ARBA00022598"/>
    </source>
</evidence>
<evidence type="ECO:0000256" key="7">
    <source>
        <dbReference type="ARBA" id="ARBA00022833"/>
    </source>
</evidence>
<dbReference type="InterPro" id="IPR041440">
    <property type="entry name" value="HypF_C"/>
</dbReference>
<comment type="catalytic activity">
    <reaction evidence="8 11">
        <text>an acyl phosphate + H2O = a carboxylate + phosphate + H(+)</text>
        <dbReference type="Rhea" id="RHEA:14965"/>
        <dbReference type="ChEBI" id="CHEBI:15377"/>
        <dbReference type="ChEBI" id="CHEBI:15378"/>
        <dbReference type="ChEBI" id="CHEBI:29067"/>
        <dbReference type="ChEBI" id="CHEBI:43474"/>
        <dbReference type="ChEBI" id="CHEBI:59918"/>
        <dbReference type="EC" id="3.6.1.7"/>
    </reaction>
</comment>
<evidence type="ECO:0000256" key="6">
    <source>
        <dbReference type="ARBA" id="ARBA00022771"/>
    </source>
</evidence>
<name>D3FUD1_ALKPO</name>
<keyword evidence="7" id="KW-0862">Zinc</keyword>
<dbReference type="PROSITE" id="PS51160">
    <property type="entry name" value="ACYLPHOSPHATASE_3"/>
    <property type="match status" value="1"/>
</dbReference>
<dbReference type="SUPFAM" id="SSF53067">
    <property type="entry name" value="Actin-like ATPase domain"/>
    <property type="match status" value="1"/>
</dbReference>
<dbReference type="STRING" id="398511.BpOF4_01325"/>
<dbReference type="GO" id="GO:0016874">
    <property type="term" value="F:ligase activity"/>
    <property type="evidence" value="ECO:0007669"/>
    <property type="project" value="UniProtKB-UniRule"/>
</dbReference>
<proteinExistence type="inferred from homology"/>
<dbReference type="AlphaFoldDB" id="D3FUD1"/>
<evidence type="ECO:0000256" key="3">
    <source>
        <dbReference type="ARBA" id="ARBA00008097"/>
    </source>
</evidence>
<dbReference type="Gene3D" id="3.30.420.360">
    <property type="match status" value="1"/>
</dbReference>
<dbReference type="PROSITE" id="PS51163">
    <property type="entry name" value="YRDC"/>
    <property type="match status" value="1"/>
</dbReference>
<dbReference type="GO" id="GO:0003998">
    <property type="term" value="F:acylphosphatase activity"/>
    <property type="evidence" value="ECO:0007669"/>
    <property type="project" value="UniProtKB-EC"/>
</dbReference>
<evidence type="ECO:0000256" key="2">
    <source>
        <dbReference type="ARBA" id="ARBA00005614"/>
    </source>
</evidence>
<keyword evidence="6" id="KW-0863">Zinc-finger</keyword>
<dbReference type="PANTHER" id="PTHR42959">
    <property type="entry name" value="CARBAMOYLTRANSFERASE"/>
    <property type="match status" value="1"/>
</dbReference>
<dbReference type="PANTHER" id="PTHR42959:SF1">
    <property type="entry name" value="CARBAMOYLTRANSFERASE HYPF"/>
    <property type="match status" value="1"/>
</dbReference>
<keyword evidence="11" id="KW-0378">Hydrolase</keyword>
<dbReference type="GO" id="GO:0016743">
    <property type="term" value="F:carboxyl- or carbamoyltransferase activity"/>
    <property type="evidence" value="ECO:0007669"/>
    <property type="project" value="UniProtKB-UniRule"/>
</dbReference>
<dbReference type="Pfam" id="PF00708">
    <property type="entry name" value="Acylphosphatase"/>
    <property type="match status" value="1"/>
</dbReference>
<dbReference type="SUPFAM" id="SSF54975">
    <property type="entry name" value="Acylphosphatase/BLUF domain-like"/>
    <property type="match status" value="1"/>
</dbReference>
<dbReference type="InterPro" id="IPR017968">
    <property type="entry name" value="Acylphosphatase_CS"/>
</dbReference>
<keyword evidence="5" id="KW-0479">Metal-binding</keyword>
<comment type="similarity">
    <text evidence="2">Belongs to the acylphosphatase family.</text>
</comment>
<evidence type="ECO:0000259" key="12">
    <source>
        <dbReference type="PROSITE" id="PS51160"/>
    </source>
</evidence>
<dbReference type="GO" id="GO:0008270">
    <property type="term" value="F:zinc ion binding"/>
    <property type="evidence" value="ECO:0007669"/>
    <property type="project" value="UniProtKB-KW"/>
</dbReference>
<dbReference type="Pfam" id="PF01300">
    <property type="entry name" value="Sua5_yciO_yrdC"/>
    <property type="match status" value="1"/>
</dbReference>
<dbReference type="NCBIfam" id="TIGR00143">
    <property type="entry name" value="hypF"/>
    <property type="match status" value="1"/>
</dbReference>
<dbReference type="InterPro" id="IPR055128">
    <property type="entry name" value="HypF_C_2"/>
</dbReference>
<dbReference type="Gene3D" id="3.30.110.120">
    <property type="match status" value="1"/>
</dbReference>
<evidence type="ECO:0000313" key="15">
    <source>
        <dbReference type="Proteomes" id="UP000001544"/>
    </source>
</evidence>
<dbReference type="EC" id="6.2.-.-" evidence="10"/>
<dbReference type="Pfam" id="PF07503">
    <property type="entry name" value="zf-HYPF"/>
    <property type="match status" value="2"/>
</dbReference>
<comment type="pathway">
    <text evidence="1">Protein modification; [NiFe] hydrogenase maturation.</text>
</comment>
<dbReference type="EMBL" id="CP001878">
    <property type="protein sequence ID" value="ADC48333.1"/>
    <property type="molecule type" value="Genomic_DNA"/>
</dbReference>
<dbReference type="InterPro" id="IPR001792">
    <property type="entry name" value="Acylphosphatase-like_dom"/>
</dbReference>
<evidence type="ECO:0000256" key="1">
    <source>
        <dbReference type="ARBA" id="ARBA00004711"/>
    </source>
</evidence>
<feature type="domain" description="Acylphosphatase-like" evidence="12">
    <location>
        <begin position="12"/>
        <end position="98"/>
    </location>
</feature>
<dbReference type="GO" id="GO:0003725">
    <property type="term" value="F:double-stranded RNA binding"/>
    <property type="evidence" value="ECO:0007669"/>
    <property type="project" value="InterPro"/>
</dbReference>
<evidence type="ECO:0000256" key="9">
    <source>
        <dbReference type="ARBA" id="ARBA00048220"/>
    </source>
</evidence>
<comment type="catalytic activity">
    <reaction evidence="9">
        <text>C-terminal L-cysteinyl-[HypE protein] + carbamoyl phosphate + ATP + H2O = C-terminal S-carboxamide-L-cysteinyl-[HypE protein] + AMP + phosphate + diphosphate + H(+)</text>
        <dbReference type="Rhea" id="RHEA:55636"/>
        <dbReference type="Rhea" id="RHEA-COMP:14247"/>
        <dbReference type="Rhea" id="RHEA-COMP:14392"/>
        <dbReference type="ChEBI" id="CHEBI:15377"/>
        <dbReference type="ChEBI" id="CHEBI:15378"/>
        <dbReference type="ChEBI" id="CHEBI:30616"/>
        <dbReference type="ChEBI" id="CHEBI:33019"/>
        <dbReference type="ChEBI" id="CHEBI:43474"/>
        <dbReference type="ChEBI" id="CHEBI:58228"/>
        <dbReference type="ChEBI" id="CHEBI:76913"/>
        <dbReference type="ChEBI" id="CHEBI:139126"/>
        <dbReference type="ChEBI" id="CHEBI:456215"/>
    </reaction>
</comment>
<dbReference type="InterPro" id="IPR004421">
    <property type="entry name" value="Carbamoyltransferase_HypF"/>
</dbReference>
<dbReference type="Pfam" id="PF22521">
    <property type="entry name" value="HypF_C_2"/>
    <property type="match status" value="1"/>
</dbReference>
<keyword evidence="4" id="KW-0436">Ligase</keyword>
<dbReference type="KEGG" id="bpf:BpOF4_01325"/>
<keyword evidence="15" id="KW-1185">Reference proteome</keyword>
<dbReference type="InterPro" id="IPR017945">
    <property type="entry name" value="DHBP_synth_RibB-like_a/b_dom"/>
</dbReference>
<feature type="active site" evidence="11">
    <location>
        <position position="27"/>
    </location>
</feature>
<evidence type="ECO:0000256" key="5">
    <source>
        <dbReference type="ARBA" id="ARBA00022723"/>
    </source>
</evidence>
<dbReference type="InterPro" id="IPR036046">
    <property type="entry name" value="Acylphosphatase-like_dom_sf"/>
</dbReference>
<comment type="similarity">
    <text evidence="3 10">Belongs to the carbamoyltransferase HypF family.</text>
</comment>
<dbReference type="Proteomes" id="UP000001544">
    <property type="component" value="Chromosome"/>
</dbReference>
<dbReference type="Gene3D" id="3.30.420.40">
    <property type="match status" value="1"/>
</dbReference>
<dbReference type="UniPathway" id="UPA00335"/>
<protein>
    <recommendedName>
        <fullName evidence="10">Carbamoyltransferase</fullName>
        <ecNumber evidence="10">6.2.-.-</ecNumber>
    </recommendedName>
</protein>
<gene>
    <name evidence="14" type="primary">hypF</name>
    <name evidence="14" type="ordered locus">BpOF4_01325</name>
</gene>
<evidence type="ECO:0000313" key="14">
    <source>
        <dbReference type="EMBL" id="ADC48333.1"/>
    </source>
</evidence>
<dbReference type="PIRSF" id="PIRSF006256">
    <property type="entry name" value="CMPcnvr_hdrg_mat"/>
    <property type="match status" value="1"/>
</dbReference>
<dbReference type="eggNOG" id="COG0068">
    <property type="taxonomic scope" value="Bacteria"/>
</dbReference>
<dbReference type="InterPro" id="IPR051060">
    <property type="entry name" value="Carbamoyltrans_HypF-like"/>
</dbReference>
<dbReference type="RefSeq" id="WP_012959615.1">
    <property type="nucleotide sequence ID" value="NC_013791.2"/>
</dbReference>